<dbReference type="EMBL" id="FJUW01000062">
    <property type="protein sequence ID" value="CZT11555.1"/>
    <property type="molecule type" value="Genomic_DNA"/>
</dbReference>
<accession>A0A1E1LM49</accession>
<evidence type="ECO:0000313" key="1">
    <source>
        <dbReference type="EMBL" id="CZT11555.1"/>
    </source>
</evidence>
<name>A0A1E1LM49_9HELO</name>
<gene>
    <name evidence="1" type="ORF">RCO7_03804</name>
</gene>
<protein>
    <submittedName>
        <fullName evidence="1">Uncharacterized protein</fullName>
    </submittedName>
</protein>
<proteinExistence type="predicted"/>
<dbReference type="AlphaFoldDB" id="A0A1E1LM49"/>
<dbReference type="InParanoid" id="A0A1E1LM49"/>
<organism evidence="1 2">
    <name type="scientific">Rhynchosporium graminicola</name>
    <dbReference type="NCBI Taxonomy" id="2792576"/>
    <lineage>
        <taxon>Eukaryota</taxon>
        <taxon>Fungi</taxon>
        <taxon>Dikarya</taxon>
        <taxon>Ascomycota</taxon>
        <taxon>Pezizomycotina</taxon>
        <taxon>Leotiomycetes</taxon>
        <taxon>Helotiales</taxon>
        <taxon>Ploettnerulaceae</taxon>
        <taxon>Rhynchosporium</taxon>
    </lineage>
</organism>
<reference evidence="2" key="1">
    <citation type="submission" date="2016-03" db="EMBL/GenBank/DDBJ databases">
        <authorList>
            <person name="Ploux O."/>
        </authorList>
    </citation>
    <scope>NUCLEOTIDE SEQUENCE [LARGE SCALE GENOMIC DNA]</scope>
    <source>
        <strain evidence="2">UK7</strain>
    </source>
</reference>
<sequence>MNSWKGLGSVLQVADNLMDSTVERSEDLAASWNISQDFEEWYLPLWKLLTGKIWPGLKKSRLDGLLVCEAVLLDLLKRYAPTLRHLHLCDICLWQGSYQKIMSSIRDNIALRSFELSGCSRAFHTFDELRILRPLANAHLSGMADYTRRGLRLFQQYLHFVRGAIGLALSNFVLRDGPWPMKGVNSWICPSTELLMKKHSPLCVDCLESSEESDAEWPLSKSNDLDEWEASQYAHLIPGVDLQPDDDVYEWFGDDG</sequence>
<evidence type="ECO:0000313" key="2">
    <source>
        <dbReference type="Proteomes" id="UP000178129"/>
    </source>
</evidence>
<keyword evidence="2" id="KW-1185">Reference proteome</keyword>
<comment type="caution">
    <text evidence="1">The sequence shown here is derived from an EMBL/GenBank/DDBJ whole genome shotgun (WGS) entry which is preliminary data.</text>
</comment>
<dbReference type="Proteomes" id="UP000178129">
    <property type="component" value="Unassembled WGS sequence"/>
</dbReference>